<dbReference type="EMBL" id="JAVHJS010000011">
    <property type="protein sequence ID" value="KAK2843775.1"/>
    <property type="molecule type" value="Genomic_DNA"/>
</dbReference>
<sequence length="267" mass="30007">MYDWAYPITPEANFSDEEGRSCTHSHHNIYREVGVGLGHGSLMEENVLIGRNTVICANCSLSNTSVICDGVKVKHRVTLKPQCVLAYSVVMGPGVSLHEGTVVSLHHPDEEEEDEYKDEFLIDDNDVSVHKDKVKHKAYNPAEVGSEGRGYLWKNSSIDDVDGRSESPELDYVKVFQSEILCTLQRGLEENISCDNLVLEINSLKYAYDITLKEVMQILTKVVLQFPFQQQGAQITAAQYSTLLLPVLMSVYQLEILDEDSIVCWFS</sequence>
<dbReference type="GO" id="GO:0005851">
    <property type="term" value="C:eukaryotic translation initiation factor 2B complex"/>
    <property type="evidence" value="ECO:0007669"/>
    <property type="project" value="TreeGrafter"/>
</dbReference>
<dbReference type="InterPro" id="IPR003307">
    <property type="entry name" value="W2_domain"/>
</dbReference>
<comment type="caution">
    <text evidence="2">The sequence shown here is derived from an EMBL/GenBank/DDBJ whole genome shotgun (WGS) entry which is preliminary data.</text>
</comment>
<dbReference type="GO" id="GO:0003743">
    <property type="term" value="F:translation initiation factor activity"/>
    <property type="evidence" value="ECO:0007669"/>
    <property type="project" value="TreeGrafter"/>
</dbReference>
<dbReference type="PANTHER" id="PTHR45887">
    <property type="entry name" value="TRANSLATION INITIATION FACTOR EIF-2B SUBUNIT EPSILON"/>
    <property type="match status" value="1"/>
</dbReference>
<dbReference type="Gene3D" id="1.25.40.180">
    <property type="match status" value="1"/>
</dbReference>
<dbReference type="InterPro" id="IPR016024">
    <property type="entry name" value="ARM-type_fold"/>
</dbReference>
<dbReference type="SUPFAM" id="SSF51161">
    <property type="entry name" value="Trimeric LpxA-like enzymes"/>
    <property type="match status" value="1"/>
</dbReference>
<dbReference type="PANTHER" id="PTHR45887:SF1">
    <property type="entry name" value="TRANSLATION INITIATION FACTOR EIF-2B SUBUNIT EPSILON"/>
    <property type="match status" value="1"/>
</dbReference>
<name>A0AA88MV75_TACVA</name>
<keyword evidence="3" id="KW-1185">Reference proteome</keyword>
<dbReference type="InterPro" id="IPR011004">
    <property type="entry name" value="Trimer_LpxA-like_sf"/>
</dbReference>
<reference evidence="2" key="1">
    <citation type="submission" date="2023-08" db="EMBL/GenBank/DDBJ databases">
        <title>Pelteobagrus vachellii genome.</title>
        <authorList>
            <person name="Liu H."/>
        </authorList>
    </citation>
    <scope>NUCLEOTIDE SEQUENCE</scope>
    <source>
        <strain evidence="2">PRFRI_2022a</strain>
        <tissue evidence="2">Muscle</tissue>
    </source>
</reference>
<dbReference type="Gene3D" id="2.160.10.10">
    <property type="entry name" value="Hexapeptide repeat proteins"/>
    <property type="match status" value="1"/>
</dbReference>
<dbReference type="AlphaFoldDB" id="A0AA88MV75"/>
<evidence type="ECO:0000259" key="1">
    <source>
        <dbReference type="PROSITE" id="PS51363"/>
    </source>
</evidence>
<dbReference type="InterPro" id="IPR044123">
    <property type="entry name" value="W2_eIF2B_epsilon"/>
</dbReference>
<dbReference type="GO" id="GO:0005085">
    <property type="term" value="F:guanyl-nucleotide exchange factor activity"/>
    <property type="evidence" value="ECO:0007669"/>
    <property type="project" value="InterPro"/>
</dbReference>
<dbReference type="PROSITE" id="PS51363">
    <property type="entry name" value="W2"/>
    <property type="match status" value="1"/>
</dbReference>
<protein>
    <recommendedName>
        <fullName evidence="1">W2 domain-containing protein</fullName>
    </recommendedName>
</protein>
<dbReference type="Proteomes" id="UP001187315">
    <property type="component" value="Unassembled WGS sequence"/>
</dbReference>
<proteinExistence type="predicted"/>
<evidence type="ECO:0000313" key="3">
    <source>
        <dbReference type="Proteomes" id="UP001187315"/>
    </source>
</evidence>
<dbReference type="InterPro" id="IPR051956">
    <property type="entry name" value="eIF2B_epsilon"/>
</dbReference>
<evidence type="ECO:0000313" key="2">
    <source>
        <dbReference type="EMBL" id="KAK2843775.1"/>
    </source>
</evidence>
<feature type="domain" description="W2" evidence="1">
    <location>
        <begin position="166"/>
        <end position="267"/>
    </location>
</feature>
<gene>
    <name evidence="2" type="ORF">Q7C36_011990</name>
</gene>
<dbReference type="GO" id="GO:0031369">
    <property type="term" value="F:translation initiation factor binding"/>
    <property type="evidence" value="ECO:0007669"/>
    <property type="project" value="InterPro"/>
</dbReference>
<dbReference type="CDD" id="cd11558">
    <property type="entry name" value="W2_eIF2B_epsilon"/>
    <property type="match status" value="1"/>
</dbReference>
<dbReference type="SUPFAM" id="SSF48371">
    <property type="entry name" value="ARM repeat"/>
    <property type="match status" value="1"/>
</dbReference>
<accession>A0AA88MV75</accession>
<organism evidence="2 3">
    <name type="scientific">Tachysurus vachellii</name>
    <name type="common">Darkbarbel catfish</name>
    <name type="synonym">Pelteobagrus vachellii</name>
    <dbReference type="NCBI Taxonomy" id="175792"/>
    <lineage>
        <taxon>Eukaryota</taxon>
        <taxon>Metazoa</taxon>
        <taxon>Chordata</taxon>
        <taxon>Craniata</taxon>
        <taxon>Vertebrata</taxon>
        <taxon>Euteleostomi</taxon>
        <taxon>Actinopterygii</taxon>
        <taxon>Neopterygii</taxon>
        <taxon>Teleostei</taxon>
        <taxon>Ostariophysi</taxon>
        <taxon>Siluriformes</taxon>
        <taxon>Bagridae</taxon>
        <taxon>Tachysurus</taxon>
    </lineage>
</organism>